<proteinExistence type="predicted"/>
<sequence>MPFFKILSQDGLSAKLVKGDSVEHIISEAKKKFNIEDDIQMFMSDGKTPVDEDVMELASLRLTDPLELIMTQQKDNDDDQMVVDDLNNNNVSPQRATPRGTPQPQVDLNKVLDRIPPHVLEHCRKGNLLMSDRKLSIAHAVGDYMIEDLKNRSRKIARLLCRMICDKFPTSMSIIIEGNVWDDGFDAFYTSVRNCLNYKSSTSRGLKRKSTEDGDEIEIDRRQKRAALNRNNDEYGCVNYDPKLPENETTESQEQKRKKLLDMFHNGVLGDSKECESLLKATYPTQRSLINAIDRDLDAIFSEWPHLTDASSLIKHSSWLLGKDVYEEWNVRVILICDEMRRYFKLMMHKTRKMERLNQLCSEYLSAMETFRSVEPKFSVVFPLLMLSLGEDTSHLYKTVKVESTEEQIRSAASSDHSVLIIANNSIYGNGPFYVVVERNHAIECSNFLDGILVTFLCYYIFGYSYKRGCENTLEFIQRQFLDINPRCESTKRCKRGGRKQQRMSSKVAKLSLSLSLYSNIFRVEDDD</sequence>
<dbReference type="Proteomes" id="UP001239111">
    <property type="component" value="Chromosome 2"/>
</dbReference>
<reference evidence="1" key="1">
    <citation type="submission" date="2023-04" db="EMBL/GenBank/DDBJ databases">
        <title>A chromosome-level genome assembly of the parasitoid wasp Eretmocerus hayati.</title>
        <authorList>
            <person name="Zhong Y."/>
            <person name="Liu S."/>
            <person name="Liu Y."/>
        </authorList>
    </citation>
    <scope>NUCLEOTIDE SEQUENCE</scope>
    <source>
        <strain evidence="1">ZJU_SS_LIU_2023</strain>
    </source>
</reference>
<name>A0ACC2NU28_9HYME</name>
<dbReference type="EMBL" id="CM056742">
    <property type="protein sequence ID" value="KAJ8674740.1"/>
    <property type="molecule type" value="Genomic_DNA"/>
</dbReference>
<protein>
    <submittedName>
        <fullName evidence="1">Uncharacterized protein</fullName>
    </submittedName>
</protein>
<evidence type="ECO:0000313" key="2">
    <source>
        <dbReference type="Proteomes" id="UP001239111"/>
    </source>
</evidence>
<accession>A0ACC2NU28</accession>
<organism evidence="1 2">
    <name type="scientific">Eretmocerus hayati</name>
    <dbReference type="NCBI Taxonomy" id="131215"/>
    <lineage>
        <taxon>Eukaryota</taxon>
        <taxon>Metazoa</taxon>
        <taxon>Ecdysozoa</taxon>
        <taxon>Arthropoda</taxon>
        <taxon>Hexapoda</taxon>
        <taxon>Insecta</taxon>
        <taxon>Pterygota</taxon>
        <taxon>Neoptera</taxon>
        <taxon>Endopterygota</taxon>
        <taxon>Hymenoptera</taxon>
        <taxon>Apocrita</taxon>
        <taxon>Proctotrupomorpha</taxon>
        <taxon>Chalcidoidea</taxon>
        <taxon>Aphelinidae</taxon>
        <taxon>Aphelininae</taxon>
        <taxon>Eretmocerus</taxon>
    </lineage>
</organism>
<evidence type="ECO:0000313" key="1">
    <source>
        <dbReference type="EMBL" id="KAJ8674740.1"/>
    </source>
</evidence>
<gene>
    <name evidence="1" type="ORF">QAD02_010526</name>
</gene>
<keyword evidence="2" id="KW-1185">Reference proteome</keyword>
<comment type="caution">
    <text evidence="1">The sequence shown here is derived from an EMBL/GenBank/DDBJ whole genome shotgun (WGS) entry which is preliminary data.</text>
</comment>